<evidence type="ECO:0000313" key="2">
    <source>
        <dbReference type="Proteomes" id="UP001234495"/>
    </source>
</evidence>
<evidence type="ECO:0000313" key="1">
    <source>
        <dbReference type="EMBL" id="MDQ0228861.1"/>
    </source>
</evidence>
<sequence>MLVLNFSKKILDTSFVKYSNGYPREDAWKLIKTPGKELSIKQDEKELPKNIKTLKEILLHTE</sequence>
<proteinExistence type="predicted"/>
<accession>A0ABT9ZAJ5</accession>
<dbReference type="EMBL" id="JAUSUD010000001">
    <property type="protein sequence ID" value="MDQ0228861.1"/>
    <property type="molecule type" value="Genomic_DNA"/>
</dbReference>
<gene>
    <name evidence="1" type="ORF">J2S19_000111</name>
</gene>
<comment type="caution">
    <text evidence="1">The sequence shown here is derived from an EMBL/GenBank/DDBJ whole genome shotgun (WGS) entry which is preliminary data.</text>
</comment>
<name>A0ABT9ZAJ5_9BACI</name>
<keyword evidence="2" id="KW-1185">Reference proteome</keyword>
<organism evidence="1 2">
    <name type="scientific">Metabacillus malikii</name>
    <dbReference type="NCBI Taxonomy" id="1504265"/>
    <lineage>
        <taxon>Bacteria</taxon>
        <taxon>Bacillati</taxon>
        <taxon>Bacillota</taxon>
        <taxon>Bacilli</taxon>
        <taxon>Bacillales</taxon>
        <taxon>Bacillaceae</taxon>
        <taxon>Metabacillus</taxon>
    </lineage>
</organism>
<protein>
    <submittedName>
        <fullName evidence="1">Uncharacterized protein</fullName>
    </submittedName>
</protein>
<reference evidence="1 2" key="1">
    <citation type="submission" date="2023-07" db="EMBL/GenBank/DDBJ databases">
        <title>Genomic Encyclopedia of Type Strains, Phase IV (KMG-IV): sequencing the most valuable type-strain genomes for metagenomic binning, comparative biology and taxonomic classification.</title>
        <authorList>
            <person name="Goeker M."/>
        </authorList>
    </citation>
    <scope>NUCLEOTIDE SEQUENCE [LARGE SCALE GENOMIC DNA]</scope>
    <source>
        <strain evidence="1 2">DSM 29005</strain>
    </source>
</reference>
<dbReference type="Proteomes" id="UP001234495">
    <property type="component" value="Unassembled WGS sequence"/>
</dbReference>